<dbReference type="AlphaFoldDB" id="A0A8S9ZDL7"/>
<gene>
    <name evidence="2" type="ORF">Mgra_00009202</name>
</gene>
<reference evidence="2" key="1">
    <citation type="journal article" date="2020" name="Ecol. Evol.">
        <title>Genome structure and content of the rice root-knot nematode (Meloidogyne graminicola).</title>
        <authorList>
            <person name="Phan N.T."/>
            <person name="Danchin E.G.J."/>
            <person name="Klopp C."/>
            <person name="Perfus-Barbeoch L."/>
            <person name="Kozlowski D.K."/>
            <person name="Koutsovoulos G.D."/>
            <person name="Lopez-Roques C."/>
            <person name="Bouchez O."/>
            <person name="Zahm M."/>
            <person name="Besnard G."/>
            <person name="Bellafiore S."/>
        </authorList>
    </citation>
    <scope>NUCLEOTIDE SEQUENCE</scope>
    <source>
        <strain evidence="2">VN-18</strain>
    </source>
</reference>
<comment type="caution">
    <text evidence="2">The sequence shown here is derived from an EMBL/GenBank/DDBJ whole genome shotgun (WGS) entry which is preliminary data.</text>
</comment>
<dbReference type="PANTHER" id="PTHR22891">
    <property type="entry name" value="EUKARYOTIC TRANSLATION INITIATION FACTOR 2C"/>
    <property type="match status" value="1"/>
</dbReference>
<keyword evidence="3" id="KW-1185">Reference proteome</keyword>
<protein>
    <submittedName>
        <fullName evidence="2">PAZ domain-containing protein</fullName>
    </submittedName>
</protein>
<dbReference type="Proteomes" id="UP000605970">
    <property type="component" value="Unassembled WGS sequence"/>
</dbReference>
<evidence type="ECO:0000259" key="1">
    <source>
        <dbReference type="PROSITE" id="PS50821"/>
    </source>
</evidence>
<accession>A0A8S9ZDL7</accession>
<name>A0A8S9ZDL7_9BILA</name>
<dbReference type="Gene3D" id="2.170.260.10">
    <property type="entry name" value="paz domain"/>
    <property type="match status" value="1"/>
</dbReference>
<dbReference type="Pfam" id="PF02170">
    <property type="entry name" value="PAZ"/>
    <property type="match status" value="1"/>
</dbReference>
<dbReference type="EMBL" id="JABEBT010000142">
    <property type="protein sequence ID" value="KAF7629276.1"/>
    <property type="molecule type" value="Genomic_DNA"/>
</dbReference>
<evidence type="ECO:0000313" key="2">
    <source>
        <dbReference type="EMBL" id="KAF7629276.1"/>
    </source>
</evidence>
<proteinExistence type="predicted"/>
<dbReference type="InterPro" id="IPR003100">
    <property type="entry name" value="PAZ_dom"/>
</dbReference>
<sequence length="183" mass="21040">MSQLSNETLLDVFKFLDFYALILIEKTNKHFCAMIKNYEKELAINTDKKMPAVNLIADVLELPFKRLSLCSTITDEQREKLVKTFKGVIIRLTNFGLRGKTYTVIGITSLSANLLTFDFKPYNSTRTQQRTIASHYVTQYHTHLKYPHLPCIHVAHHVPTMYFPPEICEIYEGIGPAMAALRI</sequence>
<dbReference type="GO" id="GO:0003723">
    <property type="term" value="F:RNA binding"/>
    <property type="evidence" value="ECO:0007669"/>
    <property type="project" value="InterPro"/>
</dbReference>
<evidence type="ECO:0000313" key="3">
    <source>
        <dbReference type="Proteomes" id="UP000605970"/>
    </source>
</evidence>
<dbReference type="OrthoDB" id="5892712at2759"/>
<dbReference type="CDD" id="cd02846">
    <property type="entry name" value="PAZ_argonaute_like"/>
    <property type="match status" value="1"/>
</dbReference>
<dbReference type="InterPro" id="IPR036085">
    <property type="entry name" value="PAZ_dom_sf"/>
</dbReference>
<dbReference type="PROSITE" id="PS50821">
    <property type="entry name" value="PAZ"/>
    <property type="match status" value="1"/>
</dbReference>
<dbReference type="SUPFAM" id="SSF101690">
    <property type="entry name" value="PAZ domain"/>
    <property type="match status" value="1"/>
</dbReference>
<feature type="domain" description="PAZ" evidence="1">
    <location>
        <begin position="51"/>
        <end position="172"/>
    </location>
</feature>
<organism evidence="2 3">
    <name type="scientific">Meloidogyne graminicola</name>
    <dbReference type="NCBI Taxonomy" id="189291"/>
    <lineage>
        <taxon>Eukaryota</taxon>
        <taxon>Metazoa</taxon>
        <taxon>Ecdysozoa</taxon>
        <taxon>Nematoda</taxon>
        <taxon>Chromadorea</taxon>
        <taxon>Rhabditida</taxon>
        <taxon>Tylenchina</taxon>
        <taxon>Tylenchomorpha</taxon>
        <taxon>Tylenchoidea</taxon>
        <taxon>Meloidogynidae</taxon>
        <taxon>Meloidogyninae</taxon>
        <taxon>Meloidogyne</taxon>
    </lineage>
</organism>